<feature type="transmembrane region" description="Helical" evidence="1">
    <location>
        <begin position="133"/>
        <end position="157"/>
    </location>
</feature>
<name>A0A1U7D3H1_9RHOB</name>
<feature type="transmembrane region" description="Helical" evidence="1">
    <location>
        <begin position="178"/>
        <end position="195"/>
    </location>
</feature>
<feature type="transmembrane region" description="Helical" evidence="1">
    <location>
        <begin position="59"/>
        <end position="80"/>
    </location>
</feature>
<feature type="transmembrane region" description="Helical" evidence="1">
    <location>
        <begin position="20"/>
        <end position="39"/>
    </location>
</feature>
<feature type="transmembrane region" description="Helical" evidence="1">
    <location>
        <begin position="101"/>
        <end position="127"/>
    </location>
</feature>
<sequence>MGWKMFLHSVRMVLDNLGVALRLSLLLYLVQVVFTVFLFTSPGGGDPMQQTPAGAGEMFLLSLFAVVSSLWIAVGWHRFVLTGETPPGFVPRWHGSEMLSYFGRSLLIGLLLIAIASVIGGLALGLAAQVPALTGMVVFGLVGLCSYVFFRLGLVLPAAALGQSLKLRESWDATKRDTTALVQLAVIVMGGRLLIEIPGMIDGTTGGVVSLVYNVVLNWFVTMIGVSLLTTLYGYFVEGRRID</sequence>
<accession>A0A1U7D3H1</accession>
<keyword evidence="1" id="KW-0812">Transmembrane</keyword>
<dbReference type="Proteomes" id="UP000186559">
    <property type="component" value="Chromosome"/>
</dbReference>
<dbReference type="STRING" id="1229727.Ga0080559_TMP1918"/>
<dbReference type="EMBL" id="CP014796">
    <property type="protein sequence ID" value="APX22714.1"/>
    <property type="molecule type" value="Genomic_DNA"/>
</dbReference>
<keyword evidence="1" id="KW-0472">Membrane</keyword>
<feature type="transmembrane region" description="Helical" evidence="1">
    <location>
        <begin position="215"/>
        <end position="237"/>
    </location>
</feature>
<dbReference type="AlphaFoldDB" id="A0A1U7D3H1"/>
<organism evidence="2 3">
    <name type="scientific">Salipiger profundus</name>
    <dbReference type="NCBI Taxonomy" id="1229727"/>
    <lineage>
        <taxon>Bacteria</taxon>
        <taxon>Pseudomonadati</taxon>
        <taxon>Pseudomonadota</taxon>
        <taxon>Alphaproteobacteria</taxon>
        <taxon>Rhodobacterales</taxon>
        <taxon>Roseobacteraceae</taxon>
        <taxon>Salipiger</taxon>
    </lineage>
</organism>
<dbReference type="KEGG" id="tpro:Ga0080559_TMP1918"/>
<proteinExistence type="predicted"/>
<protein>
    <submittedName>
        <fullName evidence="2">Membrane protein</fullName>
    </submittedName>
</protein>
<dbReference type="OrthoDB" id="7704812at2"/>
<keyword evidence="3" id="KW-1185">Reference proteome</keyword>
<evidence type="ECO:0000313" key="2">
    <source>
        <dbReference type="EMBL" id="APX22714.1"/>
    </source>
</evidence>
<gene>
    <name evidence="2" type="ORF">Ga0080559_TMP1918</name>
</gene>
<keyword evidence="1" id="KW-1133">Transmembrane helix</keyword>
<dbReference type="RefSeq" id="WP_076622967.1">
    <property type="nucleotide sequence ID" value="NZ_BMEW01000004.1"/>
</dbReference>
<evidence type="ECO:0000256" key="1">
    <source>
        <dbReference type="SAM" id="Phobius"/>
    </source>
</evidence>
<reference evidence="2 3" key="1">
    <citation type="submission" date="2016-03" db="EMBL/GenBank/DDBJ databases">
        <title>Deep-sea bacteria in the southern Pacific.</title>
        <authorList>
            <person name="Tang K."/>
        </authorList>
    </citation>
    <scope>NUCLEOTIDE SEQUENCE [LARGE SCALE GENOMIC DNA]</scope>
    <source>
        <strain evidence="2 3">JLT2016</strain>
    </source>
</reference>
<evidence type="ECO:0000313" key="3">
    <source>
        <dbReference type="Proteomes" id="UP000186559"/>
    </source>
</evidence>